<sequence>MHYPSPLQPGSTIAVTACSAGVPAACHERLDFVIQGLRDRGFKVLEGQCLRENQEHVSAPAAVRANELMGFLLDDRVDAIFPPWGGELAMEILPLLDLKLLRHAKPKWLVGFSDISTISAVLTAQCGWASLHSANLMQLHPAQDDALNRAVFSLLGLPAGESLTLDQSAYHESASVDYAQVPDATFSLSKPTQWRALSSGHSDDADSVHFSGRLIGGCLDTIGLLSNTAYLDIKQLKTTYARDGVILFLENGELSPTAMARLLLSMKLNGVFDAVDGVLFGRDGTAETHGKMLSHAQVIAKVLGDLSVPVLWDTDIGHVAPNLPLVNGAYAEVTLAGGQGRVVQTFR</sequence>
<keyword evidence="9" id="KW-1185">Reference proteome</keyword>
<dbReference type="InterPro" id="IPR027478">
    <property type="entry name" value="LdcA_N"/>
</dbReference>
<dbReference type="PANTHER" id="PTHR30237">
    <property type="entry name" value="MURAMOYLTETRAPEPTIDE CARBOXYPEPTIDASE"/>
    <property type="match status" value="1"/>
</dbReference>
<dbReference type="GO" id="GO:0006508">
    <property type="term" value="P:proteolysis"/>
    <property type="evidence" value="ECO:0007669"/>
    <property type="project" value="UniProtKB-KW"/>
</dbReference>
<comment type="caution">
    <text evidence="8">The sequence shown here is derived from an EMBL/GenBank/DDBJ whole genome shotgun (WGS) entry which is preliminary data.</text>
</comment>
<dbReference type="Proteomes" id="UP000027192">
    <property type="component" value="Unassembled WGS sequence"/>
</dbReference>
<reference evidence="8 9" key="1">
    <citation type="submission" date="2014-04" db="EMBL/GenBank/DDBJ databases">
        <title>Draft genome sequence of Photobacterium halotolerans S2753: a solonamide, ngercheumicin and holomycin producer.</title>
        <authorList>
            <person name="Machado H.R."/>
            <person name="Gram L."/>
        </authorList>
    </citation>
    <scope>NUCLEOTIDE SEQUENCE [LARGE SCALE GENOMIC DNA]</scope>
    <source>
        <strain evidence="8 9">S2753</strain>
    </source>
</reference>
<dbReference type="OrthoDB" id="9807329at2"/>
<feature type="domain" description="LD-carboxypeptidase N-terminal" evidence="6">
    <location>
        <begin position="13"/>
        <end position="132"/>
    </location>
</feature>
<dbReference type="InterPro" id="IPR003507">
    <property type="entry name" value="S66_fam"/>
</dbReference>
<dbReference type="SUPFAM" id="SSF141986">
    <property type="entry name" value="LD-carboxypeptidase A C-terminal domain-like"/>
    <property type="match status" value="1"/>
</dbReference>
<evidence type="ECO:0008006" key="10">
    <source>
        <dbReference type="Google" id="ProtNLM"/>
    </source>
</evidence>
<proteinExistence type="inferred from homology"/>
<dbReference type="EMBL" id="JMIB01000026">
    <property type="protein sequence ID" value="KDM91153.1"/>
    <property type="molecule type" value="Genomic_DNA"/>
</dbReference>
<dbReference type="CDD" id="cd07062">
    <property type="entry name" value="Peptidase_S66_mccF_like"/>
    <property type="match status" value="1"/>
</dbReference>
<evidence type="ECO:0000256" key="2">
    <source>
        <dbReference type="ARBA" id="ARBA00022645"/>
    </source>
</evidence>
<dbReference type="AlphaFoldDB" id="A0A066RUV5"/>
<feature type="domain" description="LD-carboxypeptidase C-terminal" evidence="7">
    <location>
        <begin position="211"/>
        <end position="333"/>
    </location>
</feature>
<dbReference type="Gene3D" id="3.40.50.10740">
    <property type="entry name" value="Class I glutamine amidotransferase-like"/>
    <property type="match status" value="1"/>
</dbReference>
<protein>
    <recommendedName>
        <fullName evidence="10">Peptidase S66</fullName>
    </recommendedName>
</protein>
<dbReference type="InterPro" id="IPR029062">
    <property type="entry name" value="Class_I_gatase-like"/>
</dbReference>
<evidence type="ECO:0000256" key="3">
    <source>
        <dbReference type="ARBA" id="ARBA00022670"/>
    </source>
</evidence>
<evidence type="ECO:0000256" key="4">
    <source>
        <dbReference type="ARBA" id="ARBA00022801"/>
    </source>
</evidence>
<dbReference type="Gene3D" id="3.50.30.60">
    <property type="entry name" value="LD-carboxypeptidase A C-terminal domain-like"/>
    <property type="match status" value="1"/>
</dbReference>
<dbReference type="Pfam" id="PF17676">
    <property type="entry name" value="Peptidase_S66C"/>
    <property type="match status" value="1"/>
</dbReference>
<dbReference type="GO" id="GO:0004180">
    <property type="term" value="F:carboxypeptidase activity"/>
    <property type="evidence" value="ECO:0007669"/>
    <property type="project" value="UniProtKB-KW"/>
</dbReference>
<evidence type="ECO:0000256" key="5">
    <source>
        <dbReference type="ARBA" id="ARBA00022825"/>
    </source>
</evidence>
<organism evidence="8 9">
    <name type="scientific">Photobacterium galatheae</name>
    <dbReference type="NCBI Taxonomy" id="1654360"/>
    <lineage>
        <taxon>Bacteria</taxon>
        <taxon>Pseudomonadati</taxon>
        <taxon>Pseudomonadota</taxon>
        <taxon>Gammaproteobacteria</taxon>
        <taxon>Vibrionales</taxon>
        <taxon>Vibrionaceae</taxon>
        <taxon>Photobacterium</taxon>
    </lineage>
</organism>
<dbReference type="STRING" id="1654360.EA58_13465"/>
<comment type="similarity">
    <text evidence="1">Belongs to the peptidase S66 family.</text>
</comment>
<evidence type="ECO:0000313" key="8">
    <source>
        <dbReference type="EMBL" id="KDM91153.1"/>
    </source>
</evidence>
<evidence type="ECO:0000259" key="6">
    <source>
        <dbReference type="Pfam" id="PF02016"/>
    </source>
</evidence>
<gene>
    <name evidence="8" type="ORF">EA58_13465</name>
</gene>
<evidence type="ECO:0000313" key="9">
    <source>
        <dbReference type="Proteomes" id="UP000027192"/>
    </source>
</evidence>
<accession>A0A066RUV5</accession>
<dbReference type="RefSeq" id="WP_036753394.1">
    <property type="nucleotide sequence ID" value="NZ_JAGSGC010000009.1"/>
</dbReference>
<dbReference type="Pfam" id="PF02016">
    <property type="entry name" value="Peptidase_S66"/>
    <property type="match status" value="1"/>
</dbReference>
<keyword evidence="4" id="KW-0378">Hydrolase</keyword>
<dbReference type="InterPro" id="IPR027461">
    <property type="entry name" value="Carboxypeptidase_A_C_sf"/>
</dbReference>
<keyword evidence="5" id="KW-0720">Serine protease</keyword>
<evidence type="ECO:0000256" key="1">
    <source>
        <dbReference type="ARBA" id="ARBA00010233"/>
    </source>
</evidence>
<dbReference type="InterPro" id="IPR040449">
    <property type="entry name" value="Peptidase_S66_N"/>
</dbReference>
<dbReference type="InterPro" id="IPR040921">
    <property type="entry name" value="Peptidase_S66C"/>
</dbReference>
<dbReference type="GO" id="GO:0008236">
    <property type="term" value="F:serine-type peptidase activity"/>
    <property type="evidence" value="ECO:0007669"/>
    <property type="project" value="UniProtKB-KW"/>
</dbReference>
<dbReference type="PIRSF" id="PIRSF028757">
    <property type="entry name" value="LD-carboxypeptidase"/>
    <property type="match status" value="1"/>
</dbReference>
<dbReference type="PANTHER" id="PTHR30237:SF2">
    <property type="entry name" value="MUREIN TETRAPEPTIDE CARBOXYPEPTIDASE"/>
    <property type="match status" value="1"/>
</dbReference>
<keyword evidence="3" id="KW-0645">Protease</keyword>
<dbReference type="SUPFAM" id="SSF52317">
    <property type="entry name" value="Class I glutamine amidotransferase-like"/>
    <property type="match status" value="1"/>
</dbReference>
<keyword evidence="2" id="KW-0121">Carboxypeptidase</keyword>
<name>A0A066RUV5_9GAMM</name>
<evidence type="ECO:0000259" key="7">
    <source>
        <dbReference type="Pfam" id="PF17676"/>
    </source>
</evidence>